<feature type="compositionally biased region" description="Low complexity" evidence="1">
    <location>
        <begin position="242"/>
        <end position="282"/>
    </location>
</feature>
<dbReference type="KEGG" id="arev:RVR_4232"/>
<dbReference type="SUPFAM" id="SSF56112">
    <property type="entry name" value="Protein kinase-like (PK-like)"/>
    <property type="match status" value="1"/>
</dbReference>
<evidence type="ECO:0000313" key="5">
    <source>
        <dbReference type="Proteomes" id="UP000595703"/>
    </source>
</evidence>
<gene>
    <name evidence="4" type="ORF">RVR_4232</name>
</gene>
<feature type="region of interest" description="Disordered" evidence="1">
    <location>
        <begin position="373"/>
        <end position="412"/>
    </location>
</feature>
<accession>A0A7U3USX5</accession>
<evidence type="ECO:0000256" key="2">
    <source>
        <dbReference type="SAM" id="Phobius"/>
    </source>
</evidence>
<feature type="region of interest" description="Disordered" evidence="1">
    <location>
        <begin position="204"/>
        <end position="288"/>
    </location>
</feature>
<feature type="domain" description="Protein kinase" evidence="3">
    <location>
        <begin position="4"/>
        <end position="316"/>
    </location>
</feature>
<sequence>MPGYAHVSAPATVPTGQVVRATREEDGAQVAITYLAPALVGNAPFRAALRAEAERLRTVVSPHVVAFHAYVEDGPHAALVRDPVEGVILAALLDGEGATSPEAALTVLKGSLLGLSAAHEAGIAGGAACAPANLLVTPEGVPALIDLGSTSGTVEAVAADPGDTGPERVHATTGTPSDAHPYVAADLLAAAAACRACLTAASPLPPAGDPEAAEATEDAEAADTAQDTRAAGDNGAPTPGKGAQDTDAQDAATTAPAAAAPADAAAPAAPADASDGSDGSDGIPDPVRPLLAAGLAADPSQRPHSAGDFAVALEAVAVAAYGEAWEERGRTELAARVAAMAPAGAEGAEGTGGAEGTAPAPAAVPVRVPLPAPAPAAPTAPQRSGAAAAFGAGAGAGGGVGGGEEDPRADGRRRRRKALLIAAAAVVVAGALTAGIVAAGGKHDTAAAADPSPTASAVSTATTPTAGSASPPAEATSPPASATTPPPSTTSAPSDPTGAPTTATSAPAATPATTAIHRAAPPSPSPSQRSPHVTSVTVTGARCSDDGHTASATIRVRYDGSAGTLRATWWRSATAGPQGAVDLVSPQTVQFPTGSTSFTYSGKVSDVAEDRSRPYVGITVATSPEAASGNNSFAIVCR</sequence>
<keyword evidence="4" id="KW-0723">Serine/threonine-protein kinase</keyword>
<feature type="compositionally biased region" description="Acidic residues" evidence="1">
    <location>
        <begin position="211"/>
        <end position="221"/>
    </location>
</feature>
<feature type="compositionally biased region" description="Gly residues" evidence="1">
    <location>
        <begin position="392"/>
        <end position="402"/>
    </location>
</feature>
<evidence type="ECO:0000313" key="4">
    <source>
        <dbReference type="EMBL" id="BBA98155.1"/>
    </source>
</evidence>
<reference evidence="4 5" key="3">
    <citation type="journal article" date="2011" name="Nat. Chem. Biol.">
        <title>Reveromycin A biosynthesis uses RevG and RevJ for stereospecific spiroacetal formation.</title>
        <authorList>
            <person name="Takahashi S."/>
            <person name="Toyoda A."/>
            <person name="Sekiyama Y."/>
            <person name="Takagi H."/>
            <person name="Nogawa T."/>
            <person name="Uramoto M."/>
            <person name="Suzuki R."/>
            <person name="Koshino H."/>
            <person name="Kumano T."/>
            <person name="Panthee S."/>
            <person name="Dairi T."/>
            <person name="Ishikawa J."/>
            <person name="Ikeda H."/>
            <person name="Sakaki Y."/>
            <person name="Osada H."/>
        </authorList>
    </citation>
    <scope>NUCLEOTIDE SEQUENCE [LARGE SCALE GENOMIC DNA]</scope>
    <source>
        <strain evidence="4 5">SN-593</strain>
    </source>
</reference>
<feature type="compositionally biased region" description="Low complexity" evidence="1">
    <location>
        <begin position="444"/>
        <end position="515"/>
    </location>
</feature>
<feature type="region of interest" description="Disordered" evidence="1">
    <location>
        <begin position="444"/>
        <end position="547"/>
    </location>
</feature>
<dbReference type="Gene3D" id="1.10.510.10">
    <property type="entry name" value="Transferase(Phosphotransferase) domain 1"/>
    <property type="match status" value="1"/>
</dbReference>
<dbReference type="InterPro" id="IPR011009">
    <property type="entry name" value="Kinase-like_dom_sf"/>
</dbReference>
<organism evidence="4 5">
    <name type="scientific">Actinacidiphila reveromycinica</name>
    <dbReference type="NCBI Taxonomy" id="659352"/>
    <lineage>
        <taxon>Bacteria</taxon>
        <taxon>Bacillati</taxon>
        <taxon>Actinomycetota</taxon>
        <taxon>Actinomycetes</taxon>
        <taxon>Kitasatosporales</taxon>
        <taxon>Streptomycetaceae</taxon>
        <taxon>Actinacidiphila</taxon>
    </lineage>
</organism>
<reference evidence="4 5" key="1">
    <citation type="journal article" date="2010" name="J. Bacteriol.">
        <title>Biochemical characterization of a novel indole prenyltransferase from Streptomyces sp. SN-593.</title>
        <authorList>
            <person name="Takahashi S."/>
            <person name="Takagi H."/>
            <person name="Toyoda A."/>
            <person name="Uramoto M."/>
            <person name="Nogawa T."/>
            <person name="Ueki M."/>
            <person name="Sakaki Y."/>
            <person name="Osada H."/>
        </authorList>
    </citation>
    <scope>NUCLEOTIDE SEQUENCE [LARGE SCALE GENOMIC DNA]</scope>
    <source>
        <strain evidence="4 5">SN-593</strain>
    </source>
</reference>
<keyword evidence="2" id="KW-0812">Transmembrane</keyword>
<dbReference type="SMART" id="SM00220">
    <property type="entry name" value="S_TKc"/>
    <property type="match status" value="1"/>
</dbReference>
<feature type="region of interest" description="Disordered" evidence="1">
    <location>
        <begin position="158"/>
        <end position="177"/>
    </location>
</feature>
<keyword evidence="5" id="KW-1185">Reference proteome</keyword>
<reference evidence="4 5" key="2">
    <citation type="journal article" date="2011" name="J. Antibiot.">
        <title>Furaquinocins I and J: novel polyketide isoprenoid hybrid compounds from Streptomyces reveromyceticus SN-593.</title>
        <authorList>
            <person name="Panthee S."/>
            <person name="Takahashi S."/>
            <person name="Takagi H."/>
            <person name="Nogawa T."/>
            <person name="Oowada E."/>
            <person name="Uramoto M."/>
            <person name="Osada H."/>
        </authorList>
    </citation>
    <scope>NUCLEOTIDE SEQUENCE [LARGE SCALE GENOMIC DNA]</scope>
    <source>
        <strain evidence="4 5">SN-593</strain>
    </source>
</reference>
<keyword evidence="2" id="KW-1133">Transmembrane helix</keyword>
<protein>
    <submittedName>
        <fullName evidence="4">Putative serine/threonine protein kinase</fullName>
    </submittedName>
</protein>
<keyword evidence="4" id="KW-0418">Kinase</keyword>
<feature type="compositionally biased region" description="Low complexity" evidence="1">
    <location>
        <begin position="222"/>
        <end position="231"/>
    </location>
</feature>
<dbReference type="Proteomes" id="UP000595703">
    <property type="component" value="Chromosome"/>
</dbReference>
<reference evidence="4 5" key="4">
    <citation type="journal article" date="2020" name="Sci. Rep.">
        <title>beta-carboline chemical signals induce reveromycin production through a LuxR family regulator in Streptomyces sp. SN-593.</title>
        <authorList>
            <person name="Panthee S."/>
            <person name="Kito N."/>
            <person name="Hayashi T."/>
            <person name="Shimizu T."/>
            <person name="Ishikawa J."/>
            <person name="Hamamoto H."/>
            <person name="Osada H."/>
            <person name="Takahashi S."/>
        </authorList>
    </citation>
    <scope>NUCLEOTIDE SEQUENCE [LARGE SCALE GENOMIC DNA]</scope>
    <source>
        <strain evidence="4 5">SN-593</strain>
    </source>
</reference>
<proteinExistence type="predicted"/>
<feature type="transmembrane region" description="Helical" evidence="2">
    <location>
        <begin position="418"/>
        <end position="441"/>
    </location>
</feature>
<evidence type="ECO:0000259" key="3">
    <source>
        <dbReference type="PROSITE" id="PS50011"/>
    </source>
</evidence>
<keyword evidence="2" id="KW-0472">Membrane</keyword>
<name>A0A7U3USX5_9ACTN</name>
<keyword evidence="4" id="KW-0808">Transferase</keyword>
<dbReference type="AlphaFoldDB" id="A0A7U3USX5"/>
<feature type="compositionally biased region" description="Low complexity" evidence="1">
    <location>
        <begin position="379"/>
        <end position="391"/>
    </location>
</feature>
<dbReference type="GO" id="GO:0005524">
    <property type="term" value="F:ATP binding"/>
    <property type="evidence" value="ECO:0007669"/>
    <property type="project" value="InterPro"/>
</dbReference>
<dbReference type="EMBL" id="AP018365">
    <property type="protein sequence ID" value="BBA98155.1"/>
    <property type="molecule type" value="Genomic_DNA"/>
</dbReference>
<dbReference type="InterPro" id="IPR000719">
    <property type="entry name" value="Prot_kinase_dom"/>
</dbReference>
<dbReference type="GO" id="GO:0004674">
    <property type="term" value="F:protein serine/threonine kinase activity"/>
    <property type="evidence" value="ECO:0007669"/>
    <property type="project" value="UniProtKB-KW"/>
</dbReference>
<dbReference type="PROSITE" id="PS50011">
    <property type="entry name" value="PROTEIN_KINASE_DOM"/>
    <property type="match status" value="1"/>
</dbReference>
<evidence type="ECO:0000256" key="1">
    <source>
        <dbReference type="SAM" id="MobiDB-lite"/>
    </source>
</evidence>
<dbReference type="Gene3D" id="3.30.200.20">
    <property type="entry name" value="Phosphorylase Kinase, domain 1"/>
    <property type="match status" value="1"/>
</dbReference>